<dbReference type="Gene3D" id="3.40.50.720">
    <property type="entry name" value="NAD(P)-binding Rossmann-like Domain"/>
    <property type="match status" value="1"/>
</dbReference>
<dbReference type="RefSeq" id="WP_284331151.1">
    <property type="nucleotide sequence ID" value="NZ_BSOA01000010.1"/>
</dbReference>
<dbReference type="Proteomes" id="UP001156627">
    <property type="component" value="Unassembled WGS sequence"/>
</dbReference>
<accession>A0ABQ5X948</accession>
<comment type="caution">
    <text evidence="3">The sequence shown here is derived from an EMBL/GenBank/DDBJ whole genome shotgun (WGS) entry which is preliminary data.</text>
</comment>
<proteinExistence type="predicted"/>
<feature type="domain" description="Prokaryotic E2 family B" evidence="2">
    <location>
        <begin position="27"/>
        <end position="133"/>
    </location>
</feature>
<dbReference type="SUPFAM" id="SSF69572">
    <property type="entry name" value="Activating enzymes of the ubiquitin-like proteins"/>
    <property type="match status" value="1"/>
</dbReference>
<dbReference type="PANTHER" id="PTHR43267:SF1">
    <property type="entry name" value="TRNA THREONYLCARBAMOYLADENOSINE DEHYDRATASE"/>
    <property type="match status" value="1"/>
</dbReference>
<evidence type="ECO:0000259" key="2">
    <source>
        <dbReference type="Pfam" id="PF14461"/>
    </source>
</evidence>
<dbReference type="InterPro" id="IPR045886">
    <property type="entry name" value="ThiF/MoeB/HesA"/>
</dbReference>
<dbReference type="Pfam" id="PF14461">
    <property type="entry name" value="Prok-E2_B"/>
    <property type="match status" value="1"/>
</dbReference>
<dbReference type="InterPro" id="IPR035985">
    <property type="entry name" value="Ubiquitin-activating_enz"/>
</dbReference>
<name>A0ABQ5X948_9GAMM</name>
<dbReference type="InterPro" id="IPR000594">
    <property type="entry name" value="ThiF_NAD_FAD-bd"/>
</dbReference>
<evidence type="ECO:0008006" key="5">
    <source>
        <dbReference type="Google" id="ProtNLM"/>
    </source>
</evidence>
<dbReference type="Pfam" id="PF00899">
    <property type="entry name" value="ThiF"/>
    <property type="match status" value="1"/>
</dbReference>
<reference evidence="4" key="1">
    <citation type="journal article" date="2019" name="Int. J. Syst. Evol. Microbiol.">
        <title>The Global Catalogue of Microorganisms (GCM) 10K type strain sequencing project: providing services to taxonomists for standard genome sequencing and annotation.</title>
        <authorList>
            <consortium name="The Broad Institute Genomics Platform"/>
            <consortium name="The Broad Institute Genome Sequencing Center for Infectious Disease"/>
            <person name="Wu L."/>
            <person name="Ma J."/>
        </authorList>
    </citation>
    <scope>NUCLEOTIDE SEQUENCE [LARGE SCALE GENOMIC DNA]</scope>
    <source>
        <strain evidence="4">NBRC 111981</strain>
    </source>
</reference>
<dbReference type="EMBL" id="BSOA01000010">
    <property type="protein sequence ID" value="GLQ87706.1"/>
    <property type="molecule type" value="Genomic_DNA"/>
</dbReference>
<sequence>MDGGDRGKVFRKLRALGFTSAQSKGATRSFEGTLHCRHGDIPVRLDIIDWTFQTYPTIRLLSRPSFVPSVLPHVDASGELCYFSPGSVVLDRYKPDDALWQCIHQAQIELDRLISDEAYRKQEFHKEFEANWAVGQSPEPSPLLLGEVSVTDGPIDCFQIGTDTEHWMIVSGDRDAVEKLCATRRWPRCDPLGEKCWILKSSNCPSLPTSGLPSTVQEVLAWIKSWDPQVRKTIHDIWGKADYLKHKSMIFLIQTPCGWCGFEVELDLARRKGCLRRPTTYRQYLYGSGGTRSIARTRVFNVSAEYIHHRNLLKTGLQGKRISLVGCGAIGGHLALALAKLGAGLGSHGVLRLIDPDILQSENLGRHLLGLESIFEPKSEALRRHLLGQFPLLNIDAQQRRFDASDCACDLIIDATGEEALGEEINYQRLSLPPRSRPQALHVWILGNGECTQAIWCDTKKHACLHCLRQEDAARTKRFDPIVTAPEVRVRGCEAFTPYAISAPLTGASLAIDMVTAWLANSLKLRFRTRVVEGANVRPIKSQDVEPLSGCAACGIQS</sequence>
<evidence type="ECO:0000259" key="1">
    <source>
        <dbReference type="Pfam" id="PF00899"/>
    </source>
</evidence>
<organism evidence="3 4">
    <name type="scientific">Dyella flagellata</name>
    <dbReference type="NCBI Taxonomy" id="1867833"/>
    <lineage>
        <taxon>Bacteria</taxon>
        <taxon>Pseudomonadati</taxon>
        <taxon>Pseudomonadota</taxon>
        <taxon>Gammaproteobacteria</taxon>
        <taxon>Lysobacterales</taxon>
        <taxon>Rhodanobacteraceae</taxon>
        <taxon>Dyella</taxon>
    </lineage>
</organism>
<gene>
    <name evidence="3" type="ORF">GCM10007898_12730</name>
</gene>
<keyword evidence="4" id="KW-1185">Reference proteome</keyword>
<evidence type="ECO:0000313" key="4">
    <source>
        <dbReference type="Proteomes" id="UP001156627"/>
    </source>
</evidence>
<evidence type="ECO:0000313" key="3">
    <source>
        <dbReference type="EMBL" id="GLQ87706.1"/>
    </source>
</evidence>
<dbReference type="InterPro" id="IPR032701">
    <property type="entry name" value="Prok-E2_B_dom"/>
</dbReference>
<dbReference type="PANTHER" id="PTHR43267">
    <property type="entry name" value="TRNA THREONYLCARBAMOYLADENOSINE DEHYDRATASE"/>
    <property type="match status" value="1"/>
</dbReference>
<protein>
    <recommendedName>
        <fullName evidence="5">THIF-type NAD/FAD binding fold domain-containing protein</fullName>
    </recommendedName>
</protein>
<feature type="domain" description="THIF-type NAD/FAD binding fold" evidence="1">
    <location>
        <begin position="317"/>
        <end position="477"/>
    </location>
</feature>